<protein>
    <submittedName>
        <fullName evidence="2">Uncharacterized protein</fullName>
    </submittedName>
</protein>
<keyword evidence="3" id="KW-1185">Reference proteome</keyword>
<sequence length="247" mass="28231">MVWVKDDFFGSQSSHSATGGSGFSMTWTLGRSRRYCRISTLTSFELIIFVAQSLHLLHRRSEIELVLFELCGQTSHFSFLTLDDRNRPLVRSASGVLLSFVIGLASLLAILSVSFTLIFKVLVSIAEVPLARLQLILCRVHVRGPGLLPHLLVPFHVQHFPGLNREAFLLERYSAWSVLYSTDYKPYDLNQAWFRDLTTKHEESGMRRFTFSILKQRSKRRTQKQEESQSRLTPRPFSQIGGIVEIA</sequence>
<evidence type="ECO:0000313" key="3">
    <source>
        <dbReference type="Proteomes" id="UP000799750"/>
    </source>
</evidence>
<evidence type="ECO:0000313" key="2">
    <source>
        <dbReference type="EMBL" id="KAF2489595.1"/>
    </source>
</evidence>
<keyword evidence="1" id="KW-1133">Transmembrane helix</keyword>
<reference evidence="2" key="1">
    <citation type="journal article" date="2020" name="Stud. Mycol.">
        <title>101 Dothideomycetes genomes: a test case for predicting lifestyles and emergence of pathogens.</title>
        <authorList>
            <person name="Haridas S."/>
            <person name="Albert R."/>
            <person name="Binder M."/>
            <person name="Bloem J."/>
            <person name="Labutti K."/>
            <person name="Salamov A."/>
            <person name="Andreopoulos B."/>
            <person name="Baker S."/>
            <person name="Barry K."/>
            <person name="Bills G."/>
            <person name="Bluhm B."/>
            <person name="Cannon C."/>
            <person name="Castanera R."/>
            <person name="Culley D."/>
            <person name="Daum C."/>
            <person name="Ezra D."/>
            <person name="Gonzalez J."/>
            <person name="Henrissat B."/>
            <person name="Kuo A."/>
            <person name="Liang C."/>
            <person name="Lipzen A."/>
            <person name="Lutzoni F."/>
            <person name="Magnuson J."/>
            <person name="Mondo S."/>
            <person name="Nolan M."/>
            <person name="Ohm R."/>
            <person name="Pangilinan J."/>
            <person name="Park H.-J."/>
            <person name="Ramirez L."/>
            <person name="Alfaro M."/>
            <person name="Sun H."/>
            <person name="Tritt A."/>
            <person name="Yoshinaga Y."/>
            <person name="Zwiers L.-H."/>
            <person name="Turgeon B."/>
            <person name="Goodwin S."/>
            <person name="Spatafora J."/>
            <person name="Crous P."/>
            <person name="Grigoriev I."/>
        </authorList>
    </citation>
    <scope>NUCLEOTIDE SEQUENCE</scope>
    <source>
        <strain evidence="2">CBS 269.34</strain>
    </source>
</reference>
<feature type="transmembrane region" description="Helical" evidence="1">
    <location>
        <begin position="96"/>
        <end position="123"/>
    </location>
</feature>
<dbReference type="AlphaFoldDB" id="A0A6A6QB14"/>
<keyword evidence="1" id="KW-0472">Membrane</keyword>
<organism evidence="2 3">
    <name type="scientific">Lophium mytilinum</name>
    <dbReference type="NCBI Taxonomy" id="390894"/>
    <lineage>
        <taxon>Eukaryota</taxon>
        <taxon>Fungi</taxon>
        <taxon>Dikarya</taxon>
        <taxon>Ascomycota</taxon>
        <taxon>Pezizomycotina</taxon>
        <taxon>Dothideomycetes</taxon>
        <taxon>Pleosporomycetidae</taxon>
        <taxon>Mytilinidiales</taxon>
        <taxon>Mytilinidiaceae</taxon>
        <taxon>Lophium</taxon>
    </lineage>
</organism>
<name>A0A6A6QB14_9PEZI</name>
<gene>
    <name evidence="2" type="ORF">BU16DRAFT_160469</name>
</gene>
<dbReference type="Proteomes" id="UP000799750">
    <property type="component" value="Unassembled WGS sequence"/>
</dbReference>
<accession>A0A6A6QB14</accession>
<keyword evidence="1" id="KW-0812">Transmembrane</keyword>
<proteinExistence type="predicted"/>
<dbReference type="EMBL" id="MU004198">
    <property type="protein sequence ID" value="KAF2489595.1"/>
    <property type="molecule type" value="Genomic_DNA"/>
</dbReference>
<evidence type="ECO:0000256" key="1">
    <source>
        <dbReference type="SAM" id="Phobius"/>
    </source>
</evidence>